<name>A0A0J1I6W0_NIACI</name>
<keyword evidence="2" id="KW-1185">Reference proteome</keyword>
<gene>
    <name evidence="1" type="ORF">ABW02_22915</name>
</gene>
<evidence type="ECO:0000313" key="1">
    <source>
        <dbReference type="EMBL" id="KLV21703.1"/>
    </source>
</evidence>
<sequence>MKRFFKSFFNEKCPTCNKNLVSDKTNSLLSIVIKSCPDNHFQKEYHPALETYVESNKVS</sequence>
<dbReference type="Proteomes" id="UP000036045">
    <property type="component" value="Unassembled WGS sequence"/>
</dbReference>
<accession>A0A0J1I6W0</accession>
<proteinExistence type="predicted"/>
<dbReference type="EMBL" id="LDPH01000036">
    <property type="protein sequence ID" value="KLV21703.1"/>
    <property type="molecule type" value="Genomic_DNA"/>
</dbReference>
<evidence type="ECO:0000313" key="2">
    <source>
        <dbReference type="Proteomes" id="UP000036045"/>
    </source>
</evidence>
<comment type="caution">
    <text evidence="1">The sequence shown here is derived from an EMBL/GenBank/DDBJ whole genome shotgun (WGS) entry which is preliminary data.</text>
</comment>
<protein>
    <submittedName>
        <fullName evidence="1">Uncharacterized protein</fullName>
    </submittedName>
</protein>
<dbReference type="OrthoDB" id="2382036at2"/>
<dbReference type="AlphaFoldDB" id="A0A0J1I6W0"/>
<organism evidence="1 2">
    <name type="scientific">Niallia circulans</name>
    <name type="common">Bacillus circulans</name>
    <dbReference type="NCBI Taxonomy" id="1397"/>
    <lineage>
        <taxon>Bacteria</taxon>
        <taxon>Bacillati</taxon>
        <taxon>Bacillota</taxon>
        <taxon>Bacilli</taxon>
        <taxon>Bacillales</taxon>
        <taxon>Bacillaceae</taxon>
        <taxon>Niallia</taxon>
    </lineage>
</organism>
<dbReference type="RefSeq" id="WP_016204406.1">
    <property type="nucleotide sequence ID" value="NZ_JAGTPX020000007.1"/>
</dbReference>
<reference evidence="1 2" key="1">
    <citation type="submission" date="2015-05" db="EMBL/GenBank/DDBJ databases">
        <title>Whole genome sequence and identification of bacterial endophytes from Costus igneus.</title>
        <authorList>
            <person name="Lee Y.P."/>
            <person name="Gan H.M."/>
            <person name="Eng W."/>
            <person name="Wheatley M.S."/>
            <person name="Caraballo A."/>
            <person name="Polter S."/>
            <person name="Savka M.A."/>
            <person name="Hudson A.O."/>
        </authorList>
    </citation>
    <scope>NUCLEOTIDE SEQUENCE [LARGE SCALE GENOMIC DNA]</scope>
    <source>
        <strain evidence="1 2">RIT379</strain>
    </source>
</reference>